<dbReference type="InterPro" id="IPR000719">
    <property type="entry name" value="Prot_kinase_dom"/>
</dbReference>
<dbReference type="PANTHER" id="PTHR19848:SF8">
    <property type="entry name" value="F-BOX AND WD REPEAT DOMAIN CONTAINING 7"/>
    <property type="match status" value="1"/>
</dbReference>
<dbReference type="EMBL" id="JBHTGP010000017">
    <property type="protein sequence ID" value="MFD0689367.1"/>
    <property type="molecule type" value="Genomic_DNA"/>
</dbReference>
<gene>
    <name evidence="7" type="ORF">ACFQZM_33115</name>
</gene>
<dbReference type="Gene3D" id="3.30.200.20">
    <property type="entry name" value="Phosphorylase Kinase, domain 1"/>
    <property type="match status" value="1"/>
</dbReference>
<feature type="repeat" description="WD" evidence="3">
    <location>
        <begin position="373"/>
        <end position="409"/>
    </location>
</feature>
<keyword evidence="4" id="KW-0547">Nucleotide-binding</keyword>
<dbReference type="InterPro" id="IPR036322">
    <property type="entry name" value="WD40_repeat_dom_sf"/>
</dbReference>
<evidence type="ECO:0000256" key="3">
    <source>
        <dbReference type="PROSITE-ProRule" id="PRU00221"/>
    </source>
</evidence>
<feature type="repeat" description="WD" evidence="3">
    <location>
        <begin position="615"/>
        <end position="650"/>
    </location>
</feature>
<evidence type="ECO:0000256" key="2">
    <source>
        <dbReference type="ARBA" id="ARBA00022737"/>
    </source>
</evidence>
<reference evidence="8" key="1">
    <citation type="journal article" date="2019" name="Int. J. Syst. Evol. Microbiol.">
        <title>The Global Catalogue of Microorganisms (GCM) 10K type strain sequencing project: providing services to taxonomists for standard genome sequencing and annotation.</title>
        <authorList>
            <consortium name="The Broad Institute Genomics Platform"/>
            <consortium name="The Broad Institute Genome Sequencing Center for Infectious Disease"/>
            <person name="Wu L."/>
            <person name="Ma J."/>
        </authorList>
    </citation>
    <scope>NUCLEOTIDE SEQUENCE [LARGE SCALE GENOMIC DNA]</scope>
    <source>
        <strain evidence="8">JCM 9371</strain>
    </source>
</reference>
<evidence type="ECO:0000256" key="5">
    <source>
        <dbReference type="SAM" id="MobiDB-lite"/>
    </source>
</evidence>
<dbReference type="CDD" id="cd00200">
    <property type="entry name" value="WD40"/>
    <property type="match status" value="1"/>
</dbReference>
<dbReference type="PROSITE" id="PS50011">
    <property type="entry name" value="PROTEIN_KINASE_DOM"/>
    <property type="match status" value="1"/>
</dbReference>
<feature type="compositionally biased region" description="Pro residues" evidence="5">
    <location>
        <begin position="292"/>
        <end position="302"/>
    </location>
</feature>
<dbReference type="SMART" id="SM00320">
    <property type="entry name" value="WD40"/>
    <property type="match status" value="7"/>
</dbReference>
<dbReference type="InterPro" id="IPR017441">
    <property type="entry name" value="Protein_kinase_ATP_BS"/>
</dbReference>
<evidence type="ECO:0000313" key="8">
    <source>
        <dbReference type="Proteomes" id="UP001597063"/>
    </source>
</evidence>
<keyword evidence="2" id="KW-0677">Repeat</keyword>
<dbReference type="InterPro" id="IPR015943">
    <property type="entry name" value="WD40/YVTN_repeat-like_dom_sf"/>
</dbReference>
<dbReference type="Pfam" id="PF00400">
    <property type="entry name" value="WD40"/>
    <property type="match status" value="6"/>
</dbReference>
<name>A0ABW2XU62_9ACTN</name>
<protein>
    <submittedName>
        <fullName evidence="7">WD40 repeat domain-containing serine/threonine protein kinase</fullName>
    </submittedName>
</protein>
<dbReference type="Gene3D" id="2.130.10.10">
    <property type="entry name" value="YVTN repeat-like/Quinoprotein amine dehydrogenase"/>
    <property type="match status" value="2"/>
</dbReference>
<comment type="caution">
    <text evidence="7">The sequence shown here is derived from an EMBL/GenBank/DDBJ whole genome shotgun (WGS) entry which is preliminary data.</text>
</comment>
<accession>A0ABW2XU62</accession>
<dbReference type="SUPFAM" id="SSF56112">
    <property type="entry name" value="Protein kinase-like (PK-like)"/>
    <property type="match status" value="1"/>
</dbReference>
<sequence>MVDLIMGEERGRLVARQYRLVEEIGRGGFGVVWRARDEWLNRDVAAKELFLPLYLADDQREERRERSLREARSAARIVHPSAVTVHAVVEDEGVPWIIMELVGGRSLGAIVRRDGPLPPRRAAEIGLDLLGALRTAHAAGVVHRDVTPGNVLIGDGRVVLTDFGIATIEGDPSITRSGYLMGAPAYTAPERARGEPAVPASDLWSLGATLYLAVEGRRPFPGDNANAVLHAIQNLEPPRPVLAGPLGAVIDGLMRKDPADRLTAAQAESLLADVAADRVPVLAVPRPREEPPPVPVPRPPALRSPVSGPGRRDRGFDVRRALAVTAAPFAAAAVVLGLLWADRAGTPPGAAGRAAGAPPSAGPRLAAVLPAVDEVYTVSVNASGTLLAAAGEDRAVRLWRLPGRTPVATLRGHGYAVFASAFSPDGRTLATGGYDREIILWNTAARRRTATIAPDQGTIGSLAFSPDGRRLASAGTDDVQLWDVARRARVRTLGGAAETQYSAAFSRLGWLAYASADRLRMWAAKAAPRGAALGGVTSLVRTMAFDPSGRIVAVGGDDGTVTLWDCAARRRIGAVRLDRSVNAVAFSPDGRTLATASGNAVVLWDAARRVRTATLTGHRGTVSALAFTRDGRTLASGGYDGTVRLWTLAP</sequence>
<organism evidence="7 8">
    <name type="scientific">Actinomadura fibrosa</name>
    <dbReference type="NCBI Taxonomy" id="111802"/>
    <lineage>
        <taxon>Bacteria</taxon>
        <taxon>Bacillati</taxon>
        <taxon>Actinomycetota</taxon>
        <taxon>Actinomycetes</taxon>
        <taxon>Streptosporangiales</taxon>
        <taxon>Thermomonosporaceae</taxon>
        <taxon>Actinomadura</taxon>
    </lineage>
</organism>
<dbReference type="RefSeq" id="WP_378324657.1">
    <property type="nucleotide sequence ID" value="NZ_JBHTGP010000017.1"/>
</dbReference>
<dbReference type="PROSITE" id="PS00107">
    <property type="entry name" value="PROTEIN_KINASE_ATP"/>
    <property type="match status" value="1"/>
</dbReference>
<dbReference type="InterPro" id="IPR008266">
    <property type="entry name" value="Tyr_kinase_AS"/>
</dbReference>
<dbReference type="PROSITE" id="PS50082">
    <property type="entry name" value="WD_REPEATS_2"/>
    <property type="match status" value="4"/>
</dbReference>
<dbReference type="PANTHER" id="PTHR19848">
    <property type="entry name" value="WD40 REPEAT PROTEIN"/>
    <property type="match status" value="1"/>
</dbReference>
<keyword evidence="4" id="KW-0067">ATP-binding</keyword>
<dbReference type="CDD" id="cd14014">
    <property type="entry name" value="STKc_PknB_like"/>
    <property type="match status" value="1"/>
</dbReference>
<keyword evidence="7" id="KW-0723">Serine/threonine-protein kinase</keyword>
<dbReference type="InterPro" id="IPR011009">
    <property type="entry name" value="Kinase-like_dom_sf"/>
</dbReference>
<dbReference type="GO" id="GO:0004674">
    <property type="term" value="F:protein serine/threonine kinase activity"/>
    <property type="evidence" value="ECO:0007669"/>
    <property type="project" value="UniProtKB-KW"/>
</dbReference>
<evidence type="ECO:0000256" key="4">
    <source>
        <dbReference type="PROSITE-ProRule" id="PRU10141"/>
    </source>
</evidence>
<feature type="binding site" evidence="4">
    <location>
        <position position="47"/>
    </location>
    <ligand>
        <name>ATP</name>
        <dbReference type="ChEBI" id="CHEBI:30616"/>
    </ligand>
</feature>
<evidence type="ECO:0000259" key="6">
    <source>
        <dbReference type="PROSITE" id="PS50011"/>
    </source>
</evidence>
<evidence type="ECO:0000313" key="7">
    <source>
        <dbReference type="EMBL" id="MFD0689367.1"/>
    </source>
</evidence>
<keyword evidence="7" id="KW-0808">Transferase</keyword>
<dbReference type="SUPFAM" id="SSF50978">
    <property type="entry name" value="WD40 repeat-like"/>
    <property type="match status" value="1"/>
</dbReference>
<dbReference type="PRINTS" id="PR00320">
    <property type="entry name" value="GPROTEINBRPT"/>
</dbReference>
<dbReference type="Proteomes" id="UP001597063">
    <property type="component" value="Unassembled WGS sequence"/>
</dbReference>
<keyword evidence="1 3" id="KW-0853">WD repeat</keyword>
<feature type="region of interest" description="Disordered" evidence="5">
    <location>
        <begin position="284"/>
        <end position="312"/>
    </location>
</feature>
<feature type="domain" description="Protein kinase" evidence="6">
    <location>
        <begin position="18"/>
        <end position="271"/>
    </location>
</feature>
<dbReference type="InterPro" id="IPR020472">
    <property type="entry name" value="WD40_PAC1"/>
</dbReference>
<evidence type="ECO:0000256" key="1">
    <source>
        <dbReference type="ARBA" id="ARBA00022574"/>
    </source>
</evidence>
<dbReference type="PROSITE" id="PS50294">
    <property type="entry name" value="WD_REPEATS_REGION"/>
    <property type="match status" value="3"/>
</dbReference>
<dbReference type="PROSITE" id="PS00109">
    <property type="entry name" value="PROTEIN_KINASE_TYR"/>
    <property type="match status" value="1"/>
</dbReference>
<dbReference type="Gene3D" id="1.10.510.10">
    <property type="entry name" value="Transferase(Phosphotransferase) domain 1"/>
    <property type="match status" value="1"/>
</dbReference>
<dbReference type="InterPro" id="IPR001680">
    <property type="entry name" value="WD40_rpt"/>
</dbReference>
<keyword evidence="7" id="KW-0418">Kinase</keyword>
<feature type="repeat" description="WD" evidence="3">
    <location>
        <begin position="410"/>
        <end position="451"/>
    </location>
</feature>
<dbReference type="Pfam" id="PF00069">
    <property type="entry name" value="Pkinase"/>
    <property type="match status" value="1"/>
</dbReference>
<feature type="repeat" description="WD" evidence="3">
    <location>
        <begin position="533"/>
        <end position="565"/>
    </location>
</feature>
<keyword evidence="8" id="KW-1185">Reference proteome</keyword>
<proteinExistence type="predicted"/>